<evidence type="ECO:0000313" key="7">
    <source>
        <dbReference type="EMBL" id="QJC56871.1"/>
    </source>
</evidence>
<reference evidence="7 8" key="1">
    <citation type="submission" date="2020-04" db="EMBL/GenBank/DDBJ databases">
        <title>Complete genome of a Psychrophilic, Marine, Gas Vacuolate Bacterium Polaromonas vacuolata KCTC 22033T.</title>
        <authorList>
            <person name="Hwang K."/>
            <person name="Kim K.M."/>
        </authorList>
    </citation>
    <scope>NUCLEOTIDE SEQUENCE [LARGE SCALE GENOMIC DNA]</scope>
    <source>
        <strain evidence="7 8">KCTC 22033</strain>
    </source>
</reference>
<dbReference type="SUPFAM" id="SSF51161">
    <property type="entry name" value="Trimeric LpxA-like enzymes"/>
    <property type="match status" value="1"/>
</dbReference>
<dbReference type="InterPro" id="IPR042122">
    <property type="entry name" value="Ser_AcTrfase_N_sf"/>
</dbReference>
<keyword evidence="4 7" id="KW-0808">Transferase</keyword>
<evidence type="ECO:0000256" key="4">
    <source>
        <dbReference type="ARBA" id="ARBA00022679"/>
    </source>
</evidence>
<organism evidence="7 8">
    <name type="scientific">Polaromonas vacuolata</name>
    <dbReference type="NCBI Taxonomy" id="37448"/>
    <lineage>
        <taxon>Bacteria</taxon>
        <taxon>Pseudomonadati</taxon>
        <taxon>Pseudomonadota</taxon>
        <taxon>Betaproteobacteria</taxon>
        <taxon>Burkholderiales</taxon>
        <taxon>Comamonadaceae</taxon>
        <taxon>Polaromonas</taxon>
    </lineage>
</organism>
<dbReference type="GO" id="GO:0009001">
    <property type="term" value="F:serine O-acetyltransferase activity"/>
    <property type="evidence" value="ECO:0007669"/>
    <property type="project" value="UniProtKB-EC"/>
</dbReference>
<dbReference type="KEGG" id="pvac:HC248_02182"/>
<dbReference type="EC" id="2.3.1.30" evidence="2"/>
<dbReference type="AlphaFoldDB" id="A0A6H2HAG5"/>
<accession>A0A6H2HAG5</accession>
<dbReference type="InterPro" id="IPR045304">
    <property type="entry name" value="LbH_SAT"/>
</dbReference>
<dbReference type="Gene3D" id="1.10.3130.10">
    <property type="entry name" value="serine acetyltransferase, domain 1"/>
    <property type="match status" value="1"/>
</dbReference>
<comment type="similarity">
    <text evidence="1">Belongs to the transferase hexapeptide repeat family.</text>
</comment>
<dbReference type="InterPro" id="IPR001451">
    <property type="entry name" value="Hexapep"/>
</dbReference>
<evidence type="ECO:0000256" key="3">
    <source>
        <dbReference type="ARBA" id="ARBA00022605"/>
    </source>
</evidence>
<dbReference type="PANTHER" id="PTHR42811">
    <property type="entry name" value="SERINE ACETYLTRANSFERASE"/>
    <property type="match status" value="1"/>
</dbReference>
<evidence type="ECO:0000256" key="1">
    <source>
        <dbReference type="ARBA" id="ARBA00007274"/>
    </source>
</evidence>
<dbReference type="EMBL" id="CP051461">
    <property type="protein sequence ID" value="QJC56871.1"/>
    <property type="molecule type" value="Genomic_DNA"/>
</dbReference>
<protein>
    <recommendedName>
        <fullName evidence="2">serine O-acetyltransferase</fullName>
        <ecNumber evidence="2">2.3.1.30</ecNumber>
    </recommendedName>
</protein>
<dbReference type="Pfam" id="PF00132">
    <property type="entry name" value="Hexapep"/>
    <property type="match status" value="1"/>
</dbReference>
<name>A0A6H2HAG5_9BURK</name>
<sequence>MSLMQTIESQIQAALWECCAPTYIRLVTDNGLVGKVLEILHEDATAFANKDPASNGDLTRIVQTYTSFRAVLHYRVAHEMLSLQADTCENVCNALLISSRGKLLSGAELHPSCHIGRRFVLDHGMSSVFGETASLGDDCYVLGGVTLGADGISGNPQGKRHPSIGDRVEIGAFSRVFGNVSVGDDVFIGPHCTITQDVPAASRVILRSCQQVVKTNWPQLPVNA</sequence>
<keyword evidence="5 7" id="KW-0012">Acyltransferase</keyword>
<proteinExistence type="inferred from homology"/>
<keyword evidence="8" id="KW-1185">Reference proteome</keyword>
<gene>
    <name evidence="7" type="primary">cysE_2</name>
    <name evidence="7" type="ORF">HC248_02182</name>
</gene>
<keyword evidence="3" id="KW-0028">Amino-acid biosynthesis</keyword>
<dbReference type="Proteomes" id="UP000502041">
    <property type="component" value="Chromosome"/>
</dbReference>
<comment type="catalytic activity">
    <reaction evidence="6">
        <text>L-serine + acetyl-CoA = O-acetyl-L-serine + CoA</text>
        <dbReference type="Rhea" id="RHEA:24560"/>
        <dbReference type="ChEBI" id="CHEBI:33384"/>
        <dbReference type="ChEBI" id="CHEBI:57287"/>
        <dbReference type="ChEBI" id="CHEBI:57288"/>
        <dbReference type="ChEBI" id="CHEBI:58340"/>
        <dbReference type="EC" id="2.3.1.30"/>
    </reaction>
</comment>
<evidence type="ECO:0000313" key="8">
    <source>
        <dbReference type="Proteomes" id="UP000502041"/>
    </source>
</evidence>
<dbReference type="CDD" id="cd03354">
    <property type="entry name" value="LbH_SAT"/>
    <property type="match status" value="1"/>
</dbReference>
<evidence type="ECO:0000256" key="6">
    <source>
        <dbReference type="ARBA" id="ARBA00049486"/>
    </source>
</evidence>
<evidence type="ECO:0000256" key="5">
    <source>
        <dbReference type="ARBA" id="ARBA00023315"/>
    </source>
</evidence>
<dbReference type="Gene3D" id="2.160.10.10">
    <property type="entry name" value="Hexapeptide repeat proteins"/>
    <property type="match status" value="1"/>
</dbReference>
<dbReference type="GO" id="GO:0008652">
    <property type="term" value="P:amino acid biosynthetic process"/>
    <property type="evidence" value="ECO:0007669"/>
    <property type="project" value="UniProtKB-KW"/>
</dbReference>
<evidence type="ECO:0000256" key="2">
    <source>
        <dbReference type="ARBA" id="ARBA00013266"/>
    </source>
</evidence>
<dbReference type="InterPro" id="IPR011004">
    <property type="entry name" value="Trimer_LpxA-like_sf"/>
</dbReference>